<feature type="transmembrane region" description="Helical" evidence="1">
    <location>
        <begin position="47"/>
        <end position="68"/>
    </location>
</feature>
<dbReference type="AlphaFoldDB" id="A0A1G1Y3L7"/>
<dbReference type="Proteomes" id="UP000178240">
    <property type="component" value="Unassembled WGS sequence"/>
</dbReference>
<dbReference type="EMBL" id="MHIE01000004">
    <property type="protein sequence ID" value="OGY46416.1"/>
    <property type="molecule type" value="Genomic_DNA"/>
</dbReference>
<evidence type="ECO:0000313" key="2">
    <source>
        <dbReference type="EMBL" id="OGY46416.1"/>
    </source>
</evidence>
<sequence>MMAKIDKKSDNLGILSKIYHDDKTPQQRFSIIQKVRSYFNDPKKAEAWLSGAVLFLGALGIVFGIFAFKNKIQNPYIFPEPNLAAELAGQQPTEQDLLGLRQKDTDQDALSDYDELYVYHTSPYLPDSDSDGLDDTKEIARGSDPNCAIGQNCFAFIETEADNQPTDASLFVGSQSTATQLRQILKQSGMDPQVLDSMNDAELLAAYEQALVESGVGAQTASPTVDLPVNEIKNLTPDQIRQLLAEAGVGQDILSQVSDQELMDLVEETLKQQYPDQ</sequence>
<keyword evidence="1" id="KW-1133">Transmembrane helix</keyword>
<reference evidence="2 3" key="1">
    <citation type="journal article" date="2016" name="Nat. Commun.">
        <title>Thousands of microbial genomes shed light on interconnected biogeochemical processes in an aquifer system.</title>
        <authorList>
            <person name="Anantharaman K."/>
            <person name="Brown C.T."/>
            <person name="Hug L.A."/>
            <person name="Sharon I."/>
            <person name="Castelle C.J."/>
            <person name="Probst A.J."/>
            <person name="Thomas B.C."/>
            <person name="Singh A."/>
            <person name="Wilkins M.J."/>
            <person name="Karaoz U."/>
            <person name="Brodie E.L."/>
            <person name="Williams K.H."/>
            <person name="Hubbard S.S."/>
            <person name="Banfield J.F."/>
        </authorList>
    </citation>
    <scope>NUCLEOTIDE SEQUENCE [LARGE SCALE GENOMIC DNA]</scope>
</reference>
<proteinExistence type="predicted"/>
<protein>
    <submittedName>
        <fullName evidence="2">Uncharacterized protein</fullName>
    </submittedName>
</protein>
<gene>
    <name evidence="2" type="ORF">A2744_00555</name>
</gene>
<keyword evidence="1" id="KW-0472">Membrane</keyword>
<evidence type="ECO:0000313" key="3">
    <source>
        <dbReference type="Proteomes" id="UP000178240"/>
    </source>
</evidence>
<evidence type="ECO:0000256" key="1">
    <source>
        <dbReference type="SAM" id="Phobius"/>
    </source>
</evidence>
<comment type="caution">
    <text evidence="2">The sequence shown here is derived from an EMBL/GenBank/DDBJ whole genome shotgun (WGS) entry which is preliminary data.</text>
</comment>
<name>A0A1G1Y3L7_9BACT</name>
<accession>A0A1G1Y3L7</accession>
<keyword evidence="1" id="KW-0812">Transmembrane</keyword>
<organism evidence="2 3">
    <name type="scientific">Candidatus Buchananbacteria bacterium RIFCSPHIGHO2_01_FULL_44_11</name>
    <dbReference type="NCBI Taxonomy" id="1797535"/>
    <lineage>
        <taxon>Bacteria</taxon>
        <taxon>Candidatus Buchananiibacteriota</taxon>
    </lineage>
</organism>